<evidence type="ECO:0008006" key="4">
    <source>
        <dbReference type="Google" id="ProtNLM"/>
    </source>
</evidence>
<sequence length="199" mass="21774">MLLVGGWQIAEGGYIKAKVWLAQYLLQSAWETARAGGERVRPWPWADTWPLARLQVPRLGVDQIILAGASGRTLAFGPGHMAGTAEPGAAGNSVVSAHRDTHFRFLQQLQPGDRLELVTLKGARLSYAVASAEVHDKSELWLLDQGQTLLTLITCYPFDAWLPGGPERFVIRAVPLERPILPFAASPGNSPGDRQRVYL</sequence>
<evidence type="ECO:0000256" key="1">
    <source>
        <dbReference type="ARBA" id="ARBA00022801"/>
    </source>
</evidence>
<accession>A0A0F7JV96</accession>
<protein>
    <recommendedName>
        <fullName evidence="4">Class GN sortase</fullName>
    </recommendedName>
</protein>
<dbReference type="InterPro" id="IPR023365">
    <property type="entry name" value="Sortase_dom-sf"/>
</dbReference>
<reference evidence="2 3" key="1">
    <citation type="journal article" date="2015" name="Genome Announc.">
        <title>Complete Genome Sequence of Sedimenticola thiotaurini Strain SIP-G1, a Polyphosphate- and Polyhydroxyalkanoate-Accumulating Sulfur-Oxidizing Gammaproteobacterium Isolated from Salt Marsh Sediments.</title>
        <authorList>
            <person name="Flood B.E."/>
            <person name="Jones D.S."/>
            <person name="Bailey J.V."/>
        </authorList>
    </citation>
    <scope>NUCLEOTIDE SEQUENCE [LARGE SCALE GENOMIC DNA]</scope>
    <source>
        <strain evidence="2 3">SIP-G1</strain>
    </source>
</reference>
<dbReference type="KEGG" id="seds:AAY24_09150"/>
<keyword evidence="1" id="KW-0378">Hydrolase</keyword>
<dbReference type="NCBIfam" id="TIGR01076">
    <property type="entry name" value="sortase_fam"/>
    <property type="match status" value="1"/>
</dbReference>
<dbReference type="Gene3D" id="2.40.260.10">
    <property type="entry name" value="Sortase"/>
    <property type="match status" value="1"/>
</dbReference>
<dbReference type="Proteomes" id="UP000034410">
    <property type="component" value="Chromosome"/>
</dbReference>
<dbReference type="GO" id="GO:0016787">
    <property type="term" value="F:hydrolase activity"/>
    <property type="evidence" value="ECO:0007669"/>
    <property type="project" value="UniProtKB-KW"/>
</dbReference>
<name>A0A0F7JV96_9GAMM</name>
<gene>
    <name evidence="2" type="ORF">AAY24_09150</name>
</gene>
<proteinExistence type="predicted"/>
<keyword evidence="3" id="KW-1185">Reference proteome</keyword>
<dbReference type="SUPFAM" id="SSF63817">
    <property type="entry name" value="Sortase"/>
    <property type="match status" value="1"/>
</dbReference>
<dbReference type="AlphaFoldDB" id="A0A0F7JV96"/>
<dbReference type="EMBL" id="CP011412">
    <property type="protein sequence ID" value="AKH20491.1"/>
    <property type="molecule type" value="Genomic_DNA"/>
</dbReference>
<dbReference type="Pfam" id="PF04203">
    <property type="entry name" value="Sortase"/>
    <property type="match status" value="1"/>
</dbReference>
<dbReference type="OrthoDB" id="9790661at2"/>
<dbReference type="PATRIC" id="fig|1543721.4.peg.1893"/>
<organism evidence="2 3">
    <name type="scientific">Sedimenticola thiotaurini</name>
    <dbReference type="NCBI Taxonomy" id="1543721"/>
    <lineage>
        <taxon>Bacteria</taxon>
        <taxon>Pseudomonadati</taxon>
        <taxon>Pseudomonadota</taxon>
        <taxon>Gammaproteobacteria</taxon>
        <taxon>Chromatiales</taxon>
        <taxon>Sedimenticolaceae</taxon>
        <taxon>Sedimenticola</taxon>
    </lineage>
</organism>
<dbReference type="NCBIfam" id="TIGR03784">
    <property type="entry name" value="marine_sortase"/>
    <property type="match status" value="1"/>
</dbReference>
<dbReference type="CDD" id="cd05828">
    <property type="entry name" value="Sortase_D_1"/>
    <property type="match status" value="1"/>
</dbReference>
<dbReference type="InterPro" id="IPR005754">
    <property type="entry name" value="Sortase"/>
</dbReference>
<evidence type="ECO:0000313" key="2">
    <source>
        <dbReference type="EMBL" id="AKH20491.1"/>
    </source>
</evidence>
<evidence type="ECO:0000313" key="3">
    <source>
        <dbReference type="Proteomes" id="UP000034410"/>
    </source>
</evidence>
<dbReference type="InterPro" id="IPR041999">
    <property type="entry name" value="Sortase_D_1"/>
</dbReference>
<dbReference type="InterPro" id="IPR022445">
    <property type="entry name" value="Sortase_proteobact_type"/>
</dbReference>